<evidence type="ECO:0008006" key="4">
    <source>
        <dbReference type="Google" id="ProtNLM"/>
    </source>
</evidence>
<name>A0ABV9Q122_9BACL</name>
<accession>A0ABV9Q122</accession>
<dbReference type="RefSeq" id="WP_380025793.1">
    <property type="nucleotide sequence ID" value="NZ_JBHSHC010000093.1"/>
</dbReference>
<reference evidence="3" key="1">
    <citation type="journal article" date="2019" name="Int. J. Syst. Evol. Microbiol.">
        <title>The Global Catalogue of Microorganisms (GCM) 10K type strain sequencing project: providing services to taxonomists for standard genome sequencing and annotation.</title>
        <authorList>
            <consortium name="The Broad Institute Genomics Platform"/>
            <consortium name="The Broad Institute Genome Sequencing Center for Infectious Disease"/>
            <person name="Wu L."/>
            <person name="Ma J."/>
        </authorList>
    </citation>
    <scope>NUCLEOTIDE SEQUENCE [LARGE SCALE GENOMIC DNA]</scope>
    <source>
        <strain evidence="3">WYCCWR 12678</strain>
    </source>
</reference>
<evidence type="ECO:0000313" key="3">
    <source>
        <dbReference type="Proteomes" id="UP001596002"/>
    </source>
</evidence>
<organism evidence="2 3">
    <name type="scientific">Effusibacillus consociatus</name>
    <dbReference type="NCBI Taxonomy" id="1117041"/>
    <lineage>
        <taxon>Bacteria</taxon>
        <taxon>Bacillati</taxon>
        <taxon>Bacillota</taxon>
        <taxon>Bacilli</taxon>
        <taxon>Bacillales</taxon>
        <taxon>Alicyclobacillaceae</taxon>
        <taxon>Effusibacillus</taxon>
    </lineage>
</organism>
<gene>
    <name evidence="2" type="ORF">ACFO8Q_10955</name>
</gene>
<evidence type="ECO:0000313" key="2">
    <source>
        <dbReference type="EMBL" id="MFC4767871.1"/>
    </source>
</evidence>
<feature type="chain" id="PRO_5045377725" description="PepSY domain-containing protein" evidence="1">
    <location>
        <begin position="31"/>
        <end position="163"/>
    </location>
</feature>
<sequence>MKKTMVIGISTLGLLATVLGVTMVDTTVNAGVKTEQNLTKLEEMDMKLELSVSPAPIDEDAAIESAKATFGGLVVGAKQVKVEYHMLTNKSFQLFSEEAIQKNPSLKTKGIDRLPVYIVTFKGVEIEQSGPKKQTESPKGKHSELNVVVDATTGVALKAFSYR</sequence>
<keyword evidence="1" id="KW-0732">Signal</keyword>
<keyword evidence="3" id="KW-1185">Reference proteome</keyword>
<protein>
    <recommendedName>
        <fullName evidence="4">PepSY domain-containing protein</fullName>
    </recommendedName>
</protein>
<dbReference type="Proteomes" id="UP001596002">
    <property type="component" value="Unassembled WGS sequence"/>
</dbReference>
<evidence type="ECO:0000256" key="1">
    <source>
        <dbReference type="SAM" id="SignalP"/>
    </source>
</evidence>
<proteinExistence type="predicted"/>
<comment type="caution">
    <text evidence="2">The sequence shown here is derived from an EMBL/GenBank/DDBJ whole genome shotgun (WGS) entry which is preliminary data.</text>
</comment>
<dbReference type="EMBL" id="JBHSHC010000093">
    <property type="protein sequence ID" value="MFC4767871.1"/>
    <property type="molecule type" value="Genomic_DNA"/>
</dbReference>
<feature type="signal peptide" evidence="1">
    <location>
        <begin position="1"/>
        <end position="30"/>
    </location>
</feature>